<comment type="caution">
    <text evidence="2">The sequence shown here is derived from an EMBL/GenBank/DDBJ whole genome shotgun (WGS) entry which is preliminary data.</text>
</comment>
<dbReference type="AlphaFoldDB" id="A0AAN8CMK2"/>
<name>A0AAN8CMK2_CHAGU</name>
<organism evidence="2 3">
    <name type="scientific">Champsocephalus gunnari</name>
    <name type="common">Mackerel icefish</name>
    <dbReference type="NCBI Taxonomy" id="52237"/>
    <lineage>
        <taxon>Eukaryota</taxon>
        <taxon>Metazoa</taxon>
        <taxon>Chordata</taxon>
        <taxon>Craniata</taxon>
        <taxon>Vertebrata</taxon>
        <taxon>Euteleostomi</taxon>
        <taxon>Actinopterygii</taxon>
        <taxon>Neopterygii</taxon>
        <taxon>Teleostei</taxon>
        <taxon>Neoteleostei</taxon>
        <taxon>Acanthomorphata</taxon>
        <taxon>Eupercaria</taxon>
        <taxon>Perciformes</taxon>
        <taxon>Notothenioidei</taxon>
        <taxon>Channichthyidae</taxon>
        <taxon>Champsocephalus</taxon>
    </lineage>
</organism>
<evidence type="ECO:0000313" key="2">
    <source>
        <dbReference type="EMBL" id="KAK5906365.1"/>
    </source>
</evidence>
<dbReference type="InterPro" id="IPR040391">
    <property type="entry name" value="BEND5"/>
</dbReference>
<feature type="compositionally biased region" description="Basic and acidic residues" evidence="1">
    <location>
        <begin position="63"/>
        <end position="72"/>
    </location>
</feature>
<gene>
    <name evidence="2" type="ORF">CgunFtcFv8_002239</name>
</gene>
<dbReference type="Proteomes" id="UP001331515">
    <property type="component" value="Unassembled WGS sequence"/>
</dbReference>
<dbReference type="PANTHER" id="PTHR14628">
    <property type="entry name" value="BEN DOMAIN-CONTAINING PROTEIN 5"/>
    <property type="match status" value="1"/>
</dbReference>
<sequence length="177" mass="19732">MWSSDISGCKQSKGTRCSLNYQPLEVTSSEVWEVAYVHSISGLHKETFLFKIINSNQVFSQKEQSEIPEQREPAPWTATHPNNSPSKSEPHGKIVVIDLQGEIPVRPEVWANIKNNTRDSMFVKELAVAFWGTDTLGERSLTGKECPTTKTTRQPLTPQKLSVLKGMFLAALATCSL</sequence>
<accession>A0AAN8CMK2</accession>
<dbReference type="GO" id="GO:0003677">
    <property type="term" value="F:DNA binding"/>
    <property type="evidence" value="ECO:0007669"/>
    <property type="project" value="InterPro"/>
</dbReference>
<proteinExistence type="predicted"/>
<protein>
    <submittedName>
        <fullName evidence="2">Uncharacterized protein</fullName>
    </submittedName>
</protein>
<dbReference type="GO" id="GO:0045892">
    <property type="term" value="P:negative regulation of DNA-templated transcription"/>
    <property type="evidence" value="ECO:0007669"/>
    <property type="project" value="InterPro"/>
</dbReference>
<evidence type="ECO:0000313" key="3">
    <source>
        <dbReference type="Proteomes" id="UP001331515"/>
    </source>
</evidence>
<dbReference type="PANTHER" id="PTHR14628:SF1">
    <property type="entry name" value="BEN DOMAIN-CONTAINING PROTEIN 5"/>
    <property type="match status" value="1"/>
</dbReference>
<dbReference type="Gene3D" id="1.10.10.2590">
    <property type="entry name" value="BEN domain"/>
    <property type="match status" value="1"/>
</dbReference>
<keyword evidence="3" id="KW-1185">Reference proteome</keyword>
<dbReference type="EMBL" id="JAURVH010001530">
    <property type="protein sequence ID" value="KAK5906365.1"/>
    <property type="molecule type" value="Genomic_DNA"/>
</dbReference>
<feature type="region of interest" description="Disordered" evidence="1">
    <location>
        <begin position="61"/>
        <end position="90"/>
    </location>
</feature>
<evidence type="ECO:0000256" key="1">
    <source>
        <dbReference type="SAM" id="MobiDB-lite"/>
    </source>
</evidence>
<reference evidence="2 3" key="1">
    <citation type="journal article" date="2023" name="Mol. Biol. Evol.">
        <title>Genomics of Secondarily Temperate Adaptation in the Only Non-Antarctic Icefish.</title>
        <authorList>
            <person name="Rivera-Colon A.G."/>
            <person name="Rayamajhi N."/>
            <person name="Minhas B.F."/>
            <person name="Madrigal G."/>
            <person name="Bilyk K.T."/>
            <person name="Yoon V."/>
            <person name="Hune M."/>
            <person name="Gregory S."/>
            <person name="Cheng C.H.C."/>
            <person name="Catchen J.M."/>
        </authorList>
    </citation>
    <scope>NUCLEOTIDE SEQUENCE [LARGE SCALE GENOMIC DNA]</scope>
    <source>
        <tissue evidence="2">White muscle</tissue>
    </source>
</reference>